<keyword evidence="5" id="KW-1185">Reference proteome</keyword>
<evidence type="ECO:0000313" key="5">
    <source>
        <dbReference type="Proteomes" id="UP000680038"/>
    </source>
</evidence>
<protein>
    <recommendedName>
        <fullName evidence="6">Polysaccharide export outer membrane protein</fullName>
    </recommendedName>
</protein>
<feature type="domain" description="Polysaccharide export protein N-terminal" evidence="2">
    <location>
        <begin position="76"/>
        <end position="174"/>
    </location>
</feature>
<reference evidence="4" key="1">
    <citation type="submission" date="2021-04" db="EMBL/GenBank/DDBJ databases">
        <authorList>
            <person name="Rodrigo-Torres L."/>
            <person name="Arahal R. D."/>
            <person name="Lucena T."/>
        </authorList>
    </citation>
    <scope>NUCLEOTIDE SEQUENCE</scope>
    <source>
        <strain evidence="4">CECT 9275</strain>
    </source>
</reference>
<keyword evidence="1" id="KW-0732">Signal</keyword>
<dbReference type="Pfam" id="PF02563">
    <property type="entry name" value="Poly_export"/>
    <property type="match status" value="1"/>
</dbReference>
<name>A0A916JBV6_9BACT</name>
<evidence type="ECO:0008006" key="6">
    <source>
        <dbReference type="Google" id="ProtNLM"/>
    </source>
</evidence>
<dbReference type="InterPro" id="IPR049712">
    <property type="entry name" value="Poly_export"/>
</dbReference>
<dbReference type="EMBL" id="CAJRAF010000002">
    <property type="protein sequence ID" value="CAG4999608.1"/>
    <property type="molecule type" value="Genomic_DNA"/>
</dbReference>
<dbReference type="Gene3D" id="3.10.560.10">
    <property type="entry name" value="Outer membrane lipoprotein wza domain like"/>
    <property type="match status" value="1"/>
</dbReference>
<comment type="caution">
    <text evidence="4">The sequence shown here is derived from an EMBL/GenBank/DDBJ whole genome shotgun (WGS) entry which is preliminary data.</text>
</comment>
<dbReference type="InterPro" id="IPR003715">
    <property type="entry name" value="Poly_export_N"/>
</dbReference>
<dbReference type="InterPro" id="IPR019554">
    <property type="entry name" value="Soluble_ligand-bd"/>
</dbReference>
<dbReference type="AlphaFoldDB" id="A0A916JBV6"/>
<dbReference type="Pfam" id="PF10531">
    <property type="entry name" value="SLBB"/>
    <property type="match status" value="1"/>
</dbReference>
<dbReference type="Gene3D" id="3.30.1950.10">
    <property type="entry name" value="wza like domain"/>
    <property type="match status" value="1"/>
</dbReference>
<dbReference type="GO" id="GO:0015159">
    <property type="term" value="F:polysaccharide transmembrane transporter activity"/>
    <property type="evidence" value="ECO:0007669"/>
    <property type="project" value="InterPro"/>
</dbReference>
<dbReference type="Proteomes" id="UP000680038">
    <property type="component" value="Unassembled WGS sequence"/>
</dbReference>
<organism evidence="4 5">
    <name type="scientific">Dyadobacter helix</name>
    <dbReference type="NCBI Taxonomy" id="2822344"/>
    <lineage>
        <taxon>Bacteria</taxon>
        <taxon>Pseudomonadati</taxon>
        <taxon>Bacteroidota</taxon>
        <taxon>Cytophagia</taxon>
        <taxon>Cytophagales</taxon>
        <taxon>Spirosomataceae</taxon>
        <taxon>Dyadobacter</taxon>
    </lineage>
</organism>
<evidence type="ECO:0000313" key="4">
    <source>
        <dbReference type="EMBL" id="CAG4999608.1"/>
    </source>
</evidence>
<accession>A0A916JBV6</accession>
<dbReference type="PANTHER" id="PTHR33619">
    <property type="entry name" value="POLYSACCHARIDE EXPORT PROTEIN GFCE-RELATED"/>
    <property type="match status" value="1"/>
</dbReference>
<dbReference type="PANTHER" id="PTHR33619:SF3">
    <property type="entry name" value="POLYSACCHARIDE EXPORT PROTEIN GFCE-RELATED"/>
    <property type="match status" value="1"/>
</dbReference>
<evidence type="ECO:0000259" key="2">
    <source>
        <dbReference type="Pfam" id="PF02563"/>
    </source>
</evidence>
<sequence>MLFDDHVIKQYDTQPKQTIVKLNNMLKALQKVIQLIIVGGFCCFGFIACKSTKHSIQPYFHDNTAAYPAFVDVYVPQVSRIQKEDLLGITVSSLNRESNDIINFSNVNSLSLSSLPGGGGGGAQPIGYSVDSSGNIVMAFVGKVNVEGLTLEGAQEKIRLALNKFIKEPAVNIRFMNHKYVVMGEVNKAGAFNLLDDRTTILDALASAGDLSVFAKRDSITIIRVVKGKREIGRVNLTNREVFKSPYFYMKNGDIIYAEPLPEKLIPQPQNNSLRNWQIFTTIVGTAAIVINLVTRQW</sequence>
<evidence type="ECO:0000256" key="1">
    <source>
        <dbReference type="ARBA" id="ARBA00022729"/>
    </source>
</evidence>
<feature type="domain" description="Soluble ligand binding" evidence="3">
    <location>
        <begin position="182"/>
        <end position="233"/>
    </location>
</feature>
<proteinExistence type="predicted"/>
<evidence type="ECO:0000259" key="3">
    <source>
        <dbReference type="Pfam" id="PF10531"/>
    </source>
</evidence>
<gene>
    <name evidence="4" type="ORF">DYBT9275_02261</name>
</gene>